<protein>
    <submittedName>
        <fullName evidence="2">Uncharacterized protein</fullName>
    </submittedName>
</protein>
<proteinExistence type="predicted"/>
<accession>A0A2A7BL30</accession>
<name>A0A2A7BL30_9BACI</name>
<evidence type="ECO:0000313" key="2">
    <source>
        <dbReference type="EMBL" id="PDY36661.1"/>
    </source>
</evidence>
<comment type="caution">
    <text evidence="2">The sequence shown here is derived from an EMBL/GenBank/DDBJ whole genome shotgun (WGS) entry which is preliminary data.</text>
</comment>
<organism evidence="2 3">
    <name type="scientific">Bacillus wiedmannii</name>
    <dbReference type="NCBI Taxonomy" id="1890302"/>
    <lineage>
        <taxon>Bacteria</taxon>
        <taxon>Bacillati</taxon>
        <taxon>Bacillota</taxon>
        <taxon>Bacilli</taxon>
        <taxon>Bacillales</taxon>
        <taxon>Bacillaceae</taxon>
        <taxon>Bacillus</taxon>
        <taxon>Bacillus cereus group</taxon>
    </lineage>
</organism>
<dbReference type="Proteomes" id="UP000220111">
    <property type="component" value="Unassembled WGS sequence"/>
</dbReference>
<dbReference type="EMBL" id="NVPQ01000102">
    <property type="protein sequence ID" value="PDY36661.1"/>
    <property type="molecule type" value="Genomic_DNA"/>
</dbReference>
<evidence type="ECO:0000256" key="1">
    <source>
        <dbReference type="SAM" id="Phobius"/>
    </source>
</evidence>
<reference evidence="2 3" key="1">
    <citation type="submission" date="2017-09" db="EMBL/GenBank/DDBJ databases">
        <title>Large-scale bioinformatics analysis of Bacillus genomes uncovers conserved roles of natural products in bacterial physiology.</title>
        <authorList>
            <consortium name="Agbiome Team Llc"/>
            <person name="Bleich R.M."/>
            <person name="Grubbs K.J."/>
            <person name="Santa Maria K.C."/>
            <person name="Allen S.E."/>
            <person name="Farag S."/>
            <person name="Shank E.A."/>
            <person name="Bowers A."/>
        </authorList>
    </citation>
    <scope>NUCLEOTIDE SEQUENCE [LARGE SCALE GENOMIC DNA]</scope>
    <source>
        <strain evidence="2 3">AFS098222</strain>
    </source>
</reference>
<dbReference type="AlphaFoldDB" id="A0A2A7BL30"/>
<keyword evidence="1" id="KW-0472">Membrane</keyword>
<dbReference type="RefSeq" id="WP_097816036.1">
    <property type="nucleotide sequence ID" value="NZ_NVPQ01000102.1"/>
</dbReference>
<gene>
    <name evidence="2" type="ORF">COO17_24720</name>
</gene>
<keyword evidence="1" id="KW-1133">Transmembrane helix</keyword>
<feature type="transmembrane region" description="Helical" evidence="1">
    <location>
        <begin position="185"/>
        <end position="207"/>
    </location>
</feature>
<feature type="transmembrane region" description="Helical" evidence="1">
    <location>
        <begin position="143"/>
        <end position="165"/>
    </location>
</feature>
<evidence type="ECO:0000313" key="3">
    <source>
        <dbReference type="Proteomes" id="UP000220111"/>
    </source>
</evidence>
<sequence length="241" mass="27720">MMKKLCLATFVLFVILIVFSVFIDPLRGFIGNGINYIILILYCIISLLLDIIIANFLVKTIKWIRKKILNKKTKEMELFAWTGGIQDIEAELQLIIGNSIVSKDIIDNIGIIKKRIQRYFHRDINKLKRFRAYLNVVEKDSTVLVFQTFIFAILSSAFASMVVTGRIVDVTKYLLPKMDSGLSQVFYYGLGTALVFFIIGIMIAYLMSHTDKTRVRIIQEVIDMCIDELKNEKECSVKKNL</sequence>
<feature type="transmembrane region" description="Helical" evidence="1">
    <location>
        <begin position="36"/>
        <end position="58"/>
    </location>
</feature>
<keyword evidence="1" id="KW-0812">Transmembrane</keyword>